<dbReference type="EMBL" id="JAMKPW020000010">
    <property type="protein sequence ID" value="KAK8214831.1"/>
    <property type="molecule type" value="Genomic_DNA"/>
</dbReference>
<keyword evidence="2" id="KW-1185">Reference proteome</keyword>
<evidence type="ECO:0000313" key="2">
    <source>
        <dbReference type="Proteomes" id="UP001320706"/>
    </source>
</evidence>
<accession>A0ACC3SIA8</accession>
<evidence type="ECO:0000313" key="1">
    <source>
        <dbReference type="EMBL" id="KAK8214831.1"/>
    </source>
</evidence>
<dbReference type="Proteomes" id="UP001320706">
    <property type="component" value="Unassembled WGS sequence"/>
</dbReference>
<protein>
    <submittedName>
        <fullName evidence="1">Uncharacterized protein</fullName>
    </submittedName>
</protein>
<gene>
    <name evidence="1" type="ORF">M8818_002414</name>
</gene>
<name>A0ACC3SIA8_9PEZI</name>
<proteinExistence type="predicted"/>
<comment type="caution">
    <text evidence="1">The sequence shown here is derived from an EMBL/GenBank/DDBJ whole genome shotgun (WGS) entry which is preliminary data.</text>
</comment>
<sequence>MDCCVCDTSTFATTGMAFLDLNLCITFLWLFTVGHGTHRTVRRSEILLSRRRRTYQQSLHNAQDQYMLRRLATMTGQKSVGIVGAGFAGLRCADVLLAHGYKVTIFEARNRVGGRVSSIASPQHRLVAPS</sequence>
<organism evidence="1 2">
    <name type="scientific">Zalaria obscura</name>
    <dbReference type="NCBI Taxonomy" id="2024903"/>
    <lineage>
        <taxon>Eukaryota</taxon>
        <taxon>Fungi</taxon>
        <taxon>Dikarya</taxon>
        <taxon>Ascomycota</taxon>
        <taxon>Pezizomycotina</taxon>
        <taxon>Dothideomycetes</taxon>
        <taxon>Dothideomycetidae</taxon>
        <taxon>Dothideales</taxon>
        <taxon>Zalariaceae</taxon>
        <taxon>Zalaria</taxon>
    </lineage>
</organism>
<reference evidence="1" key="1">
    <citation type="submission" date="2024-02" db="EMBL/GenBank/DDBJ databases">
        <title>Metagenome Assembled Genome of Zalaria obscura JY119.</title>
        <authorList>
            <person name="Vighnesh L."/>
            <person name="Jagadeeshwari U."/>
            <person name="Venkata Ramana C."/>
            <person name="Sasikala C."/>
        </authorList>
    </citation>
    <scope>NUCLEOTIDE SEQUENCE</scope>
    <source>
        <strain evidence="1">JY119</strain>
    </source>
</reference>